<keyword evidence="4" id="KW-1185">Reference proteome</keyword>
<comment type="caution">
    <text evidence="3">The sequence shown here is derived from an EMBL/GenBank/DDBJ whole genome shotgun (WGS) entry which is preliminary data.</text>
</comment>
<reference evidence="3 4" key="1">
    <citation type="submission" date="2021-05" db="EMBL/GenBank/DDBJ databases">
        <title>A Polyphasic approach of four new species of the genus Ohtaekwangia: Ohtaekwangia histidinii sp. nov., Ohtaekwangia cretensis sp. nov., Ohtaekwangia indiensis sp. nov., Ohtaekwangia reichenbachii sp. nov. from diverse environment.</title>
        <authorList>
            <person name="Octaviana S."/>
        </authorList>
    </citation>
    <scope>NUCLEOTIDE SEQUENCE [LARGE SCALE GENOMIC DNA]</scope>
    <source>
        <strain evidence="3 4">PWU5</strain>
    </source>
</reference>
<evidence type="ECO:0000259" key="2">
    <source>
        <dbReference type="Pfam" id="PF08327"/>
    </source>
</evidence>
<dbReference type="InterPro" id="IPR013538">
    <property type="entry name" value="ASHA1/2-like_C"/>
</dbReference>
<name>A0AAP2DYI3_9BACT</name>
<proteinExistence type="inferred from homology"/>
<evidence type="ECO:0000313" key="3">
    <source>
        <dbReference type="EMBL" id="MBT1709716.1"/>
    </source>
</evidence>
<dbReference type="RefSeq" id="WP_254085295.1">
    <property type="nucleotide sequence ID" value="NZ_JAHESE010000015.1"/>
</dbReference>
<accession>A0AAP2DYI3</accession>
<evidence type="ECO:0000256" key="1">
    <source>
        <dbReference type="ARBA" id="ARBA00006817"/>
    </source>
</evidence>
<gene>
    <name evidence="3" type="ORF">KK062_15845</name>
</gene>
<evidence type="ECO:0000313" key="4">
    <source>
        <dbReference type="Proteomes" id="UP001319080"/>
    </source>
</evidence>
<dbReference type="InterPro" id="IPR023393">
    <property type="entry name" value="START-like_dom_sf"/>
</dbReference>
<protein>
    <submittedName>
        <fullName evidence="3">SRPBCC domain-containing protein</fullName>
    </submittedName>
</protein>
<organism evidence="3 4">
    <name type="scientific">Dawidia cretensis</name>
    <dbReference type="NCBI Taxonomy" id="2782350"/>
    <lineage>
        <taxon>Bacteria</taxon>
        <taxon>Pseudomonadati</taxon>
        <taxon>Bacteroidota</taxon>
        <taxon>Cytophagia</taxon>
        <taxon>Cytophagales</taxon>
        <taxon>Chryseotaleaceae</taxon>
        <taxon>Dawidia</taxon>
    </lineage>
</organism>
<comment type="similarity">
    <text evidence="1">Belongs to the AHA1 family.</text>
</comment>
<feature type="domain" description="Activator of Hsp90 ATPase homologue 1/2-like C-terminal" evidence="2">
    <location>
        <begin position="18"/>
        <end position="158"/>
    </location>
</feature>
<dbReference type="EMBL" id="JAHESE010000015">
    <property type="protein sequence ID" value="MBT1709716.1"/>
    <property type="molecule type" value="Genomic_DNA"/>
</dbReference>
<sequence length="159" mass="17708">MNTTTSKRTDSAARVIHATPEVIYAAYLDAKAIAAWRPPQGMHAEIYEFNPRPGGTFRMSFGYDESDHSVTGKTSEHADVFHGHFAELIPHQRIVELVEFESDDPAFAGEMKITTTLVRERHGTNVNVVCENVPLGIKAEDHQQGIQSTLANLAQYVER</sequence>
<dbReference type="Gene3D" id="3.30.530.20">
    <property type="match status" value="1"/>
</dbReference>
<dbReference type="Pfam" id="PF08327">
    <property type="entry name" value="AHSA1"/>
    <property type="match status" value="1"/>
</dbReference>
<dbReference type="AlphaFoldDB" id="A0AAP2DYI3"/>
<dbReference type="Proteomes" id="UP001319080">
    <property type="component" value="Unassembled WGS sequence"/>
</dbReference>
<dbReference type="SUPFAM" id="SSF55961">
    <property type="entry name" value="Bet v1-like"/>
    <property type="match status" value="1"/>
</dbReference>